<sequence>MSADAAAAAVEHRHGHSLASAGSHHSPSEPSFGDHLDPFLSAQPSDQEQSEFNACAIRLTSQSESPVQFSIPVEEMDPPTGHPQGYLALGKIETKILSQSTLPQKTSANSGFMDQVVTESGIFSQGTSLLLDDSVSSSVVGDTQWLASTALDTDTTLYTGSEPLVPSPLSMPEMTWAQDNLLALPPEETMPFVAGEEPPHESLTNGLPRLMIPTDYASESLPVRGRSPIITISATSRGDSPDEHVPEAAPSRLLLSPTGHDEEIDGYGNRENDHHSPYSTSVDSIHSGSHAQASARMRHGLDPFSRGDEYGPSPNEIDAQNKQDKKNKEVGQWTETVSICANDADEMFPDSPRGRPKVSSRIRALSTGDRPFQQADYFNLTESQRLIVGPGLMVHESSDDGVASEDDSDSSSARYSPPMPVGDLQGEDQPPLVVASPELVASPEEAFPMWQHDAPREPLHEPVRKQPQTSAFAMAKFQEYAREQDAASITATIDADSIRNLSISLEQSLRFPQETKRKSNSWSSNFFSKRGVRSSVQHAHEKLKRQASDLSLASATPADPTVDTGLAMPQRKESSGSSYRHRLSLAGRHSPRPHSRSPSLTNALMSMTGQMAAVGGSRSVQAASPQPDTVPKLSTAKWSRDRAKSELPRPSTPGLFSLIKTYGGPPVASLARFHKADLHSADTKADLVPKAEMADAEDHEEIDPGKDEKHVMDFSMPSTLPVPSKDGFKSQIMQLNPRLNSCLIDRFADEQVRRYRKLVEFQQKHAAAIAKGSCQSGPFCFALGGRAELLPLRRNAADGENGHVQFRVVHDHDPSLGSSEGAVAAAQFPPGVPLPPVSRLPARFECPVCFQVKEIHKPSDWSKHIYEDIQPFTCTFPECTEPKSFKRKADWVRHEGERHRQQEWWTCSMKECSHKCYRKNNFIQHLVREHKLGDDKTVTSKMCRDYDGSVKSIDQLVEECKGTADQTPDMEPCRFCGNHCGTWKKLTAHLGKHMEQLAMPVLQLARQIGGASYPTIQAQDEHVLSSSNSFEKVVDSSGGNNNNAAADPFPAQVAVPPQFHDLTPSAQACVYSVDAPSISYTSMTGGDILMEPEQMIDTLQPNSQFGDQFAATDLYNAGHTQPTATTSATLNAPCHAHSNLHAHALANAHAQLQPPFRPPHPSHRMSVSYPPLYPPRSPGPVITPNSYSVTSQLPPQAQPMQPAPASAVMGLSSVYEVQRQEQSGYPAYQPMVPTNSYVHVHGQYGSGSHSSQMG</sequence>
<dbReference type="Pfam" id="PF26082">
    <property type="entry name" value="zf-C2H2_AcuF"/>
    <property type="match status" value="1"/>
</dbReference>
<reference evidence="3 4" key="1">
    <citation type="journal article" date="2013" name="PLoS ONE">
        <title>Genomic and secretomic analyses reveal unique features of the lignocellulolytic enzyme system of Penicillium decumbens.</title>
        <authorList>
            <person name="Liu G."/>
            <person name="Zhang L."/>
            <person name="Wei X."/>
            <person name="Zou G."/>
            <person name="Qin Y."/>
            <person name="Ma L."/>
            <person name="Li J."/>
            <person name="Zheng H."/>
            <person name="Wang S."/>
            <person name="Wang C."/>
            <person name="Xun L."/>
            <person name="Zhao G.-P."/>
            <person name="Zhou Z."/>
            <person name="Qu Y."/>
        </authorList>
    </citation>
    <scope>NUCLEOTIDE SEQUENCE [LARGE SCALE GENOMIC DNA]</scope>
    <source>
        <strain evidence="4">114-2 / CGMCC 5302</strain>
    </source>
</reference>
<organism evidence="3 4">
    <name type="scientific">Penicillium oxalicum (strain 114-2 / CGMCC 5302)</name>
    <name type="common">Penicillium decumbens</name>
    <dbReference type="NCBI Taxonomy" id="933388"/>
    <lineage>
        <taxon>Eukaryota</taxon>
        <taxon>Fungi</taxon>
        <taxon>Dikarya</taxon>
        <taxon>Ascomycota</taxon>
        <taxon>Pezizomycotina</taxon>
        <taxon>Eurotiomycetes</taxon>
        <taxon>Eurotiomycetidae</taxon>
        <taxon>Eurotiales</taxon>
        <taxon>Aspergillaceae</taxon>
        <taxon>Penicillium</taxon>
    </lineage>
</organism>
<dbReference type="PANTHER" id="PTHR35391:SF3">
    <property type="entry name" value="FINGER DOMAIN PROTEIN, PUTATIVE (AFU_ORTHOLOGUE AFUA_8G04300)-RELATED"/>
    <property type="match status" value="1"/>
</dbReference>
<evidence type="ECO:0000259" key="2">
    <source>
        <dbReference type="SMART" id="SM00355"/>
    </source>
</evidence>
<dbReference type="HOGENOM" id="CLU_005537_1_1_1"/>
<proteinExistence type="predicted"/>
<dbReference type="AlphaFoldDB" id="S7ZBD8"/>
<feature type="domain" description="C2H2-type" evidence="2">
    <location>
        <begin position="872"/>
        <end position="899"/>
    </location>
</feature>
<gene>
    <name evidence="3" type="ORF">PDE_00937</name>
</gene>
<feature type="region of interest" description="Disordered" evidence="1">
    <location>
        <begin position="1"/>
        <end position="47"/>
    </location>
</feature>
<evidence type="ECO:0000313" key="3">
    <source>
        <dbReference type="EMBL" id="EPS26001.1"/>
    </source>
</evidence>
<feature type="region of interest" description="Disordered" evidence="1">
    <location>
        <begin position="396"/>
        <end position="430"/>
    </location>
</feature>
<feature type="compositionally biased region" description="Basic and acidic residues" evidence="1">
    <location>
        <begin position="319"/>
        <end position="329"/>
    </location>
</feature>
<feature type="compositionally biased region" description="Basic and acidic residues" evidence="1">
    <location>
        <begin position="299"/>
        <end position="309"/>
    </location>
</feature>
<accession>S7ZBD8</accession>
<feature type="region of interest" description="Disordered" evidence="1">
    <location>
        <begin position="615"/>
        <end position="650"/>
    </location>
</feature>
<dbReference type="SMART" id="SM00355">
    <property type="entry name" value="ZnF_C2H2"/>
    <property type="match status" value="3"/>
</dbReference>
<dbReference type="PhylomeDB" id="S7ZBD8"/>
<keyword evidence="4" id="KW-1185">Reference proteome</keyword>
<feature type="region of interest" description="Disordered" evidence="1">
    <location>
        <begin position="233"/>
        <end position="330"/>
    </location>
</feature>
<dbReference type="eggNOG" id="ENOG502QVRM">
    <property type="taxonomic scope" value="Eukaryota"/>
</dbReference>
<feature type="domain" description="C2H2-type" evidence="2">
    <location>
        <begin position="971"/>
        <end position="993"/>
    </location>
</feature>
<feature type="domain" description="C2H2-type" evidence="2">
    <location>
        <begin position="905"/>
        <end position="930"/>
    </location>
</feature>
<dbReference type="Proteomes" id="UP000019376">
    <property type="component" value="Unassembled WGS sequence"/>
</dbReference>
<protein>
    <recommendedName>
        <fullName evidence="2">C2H2-type domain-containing protein</fullName>
    </recommendedName>
</protein>
<dbReference type="OrthoDB" id="5315052at2759"/>
<feature type="compositionally biased region" description="Basic and acidic residues" evidence="1">
    <location>
        <begin position="638"/>
        <end position="647"/>
    </location>
</feature>
<evidence type="ECO:0000256" key="1">
    <source>
        <dbReference type="SAM" id="MobiDB-lite"/>
    </source>
</evidence>
<feature type="compositionally biased region" description="Basic and acidic residues" evidence="1">
    <location>
        <begin position="538"/>
        <end position="547"/>
    </location>
</feature>
<feature type="compositionally biased region" description="Polar residues" evidence="1">
    <location>
        <begin position="277"/>
        <end position="292"/>
    </location>
</feature>
<feature type="compositionally biased region" description="Basic residues" evidence="1">
    <location>
        <begin position="579"/>
        <end position="595"/>
    </location>
</feature>
<feature type="region of interest" description="Disordered" evidence="1">
    <location>
        <begin position="530"/>
        <end position="601"/>
    </location>
</feature>
<dbReference type="InterPro" id="IPR013087">
    <property type="entry name" value="Znf_C2H2_type"/>
</dbReference>
<feature type="compositionally biased region" description="Polar residues" evidence="1">
    <location>
        <begin position="618"/>
        <end position="627"/>
    </location>
</feature>
<dbReference type="EMBL" id="KB644408">
    <property type="protein sequence ID" value="EPS26001.1"/>
    <property type="molecule type" value="Genomic_DNA"/>
</dbReference>
<dbReference type="PANTHER" id="PTHR35391">
    <property type="entry name" value="C2H2-TYPE DOMAIN-CONTAINING PROTEIN-RELATED"/>
    <property type="match status" value="1"/>
</dbReference>
<name>S7ZBD8_PENO1</name>
<evidence type="ECO:0000313" key="4">
    <source>
        <dbReference type="Proteomes" id="UP000019376"/>
    </source>
</evidence>
<dbReference type="InterPro" id="IPR058925">
    <property type="entry name" value="zf-C2H2_AcuF"/>
</dbReference>